<evidence type="ECO:0000313" key="16">
    <source>
        <dbReference type="EMBL" id="AMN16329.1"/>
    </source>
</evidence>
<dbReference type="PANTHER" id="PTHR48043">
    <property type="entry name" value="EG:EG0003.4 PROTEIN-RELATED"/>
    <property type="match status" value="1"/>
</dbReference>
<evidence type="ECO:0000256" key="1">
    <source>
        <dbReference type="ARBA" id="ARBA00009995"/>
    </source>
</evidence>
<dbReference type="EMBL" id="KU738899">
    <property type="protein sequence ID" value="AMN15639.1"/>
    <property type="molecule type" value="Genomic_DNA"/>
</dbReference>
<dbReference type="Pfam" id="PF00201">
    <property type="entry name" value="UDPGT"/>
    <property type="match status" value="1"/>
</dbReference>
<keyword evidence="5" id="KW-0732">Signal</keyword>
<sequence length="515" mass="58888">MYKQIITMLLLVLFLSVLDGARILCVFPVPSYSHHAVFEAYTNALASRGHTIVRITPFPTKKNDSSNVTDVDVSLSKDYFKSLVDRSRLFKKRGVISETSSVTARNYISLVHMLIDQFSMESVRQLIESNNVFDLLVTEAFLDYPLVFSHLFGDVPVIQISSGHALAENFETMGAVSRHPIYYPNLWRNKFQNLNVWEIITEIYTELVLYLEFARLADEQTKMLRHQFGPNTPSVEELRQRVQLLFVNTHPLFDNNRPVPPSVQYLGSLHLDRNNDVDEQQTMDYNLMQFLNNSTNGVVYVSFGTSIRVSDMDDKFLFEFITAFKQLPYNILWKTDGMPMEHVLPKNVLTQTWLPQHHVLKHSNVVAFVTQGGMQSTDEAIDACVPLIGIPFMGDQAYNTNKYEELGIGRNLDPVTLTSHILVSAVLDVTVNNKSRYTSNIKALNRSTNYRTRKPMEKAIWYTEHVIDNGKNPILKTKAANVSYSKYYMSDIIVPVITFLVMTHLGQAIRRLVVI</sequence>
<evidence type="ECO:0000256" key="2">
    <source>
        <dbReference type="ARBA" id="ARBA00013904"/>
    </source>
</evidence>
<accession>A0A075TP55</accession>
<evidence type="ECO:0000313" key="11">
    <source>
        <dbReference type="EMBL" id="AMN15639.1"/>
    </source>
</evidence>
<reference evidence="8" key="1">
    <citation type="journal article" date="2015" name="Genome Announc.">
        <title>Complete Genome Sequences of Helicoverpa armigera Single Nucleopolyhedrovirus Strains AC53 and H25EA1 from Australia.</title>
        <authorList>
            <person name="Noune C."/>
            <person name="Hauxwell C."/>
        </authorList>
    </citation>
    <scope>NUCLEOTIDE SEQUENCE</scope>
    <source>
        <strain evidence="8">AC53</strain>
    </source>
</reference>
<dbReference type="PIRSF" id="PIRSF000476">
    <property type="entry name" value="Ecdystd_UDP_glucosyltfrase"/>
    <property type="match status" value="1"/>
</dbReference>
<evidence type="ECO:0000256" key="5">
    <source>
        <dbReference type="ARBA" id="ARBA00022729"/>
    </source>
</evidence>
<evidence type="ECO:0000256" key="6">
    <source>
        <dbReference type="PIRNR" id="PIRNR000476"/>
    </source>
</evidence>
<dbReference type="EMBL" id="KU738901">
    <property type="protein sequence ID" value="AMN15915.1"/>
    <property type="molecule type" value="Genomic_DNA"/>
</dbReference>
<evidence type="ECO:0000313" key="13">
    <source>
        <dbReference type="EMBL" id="AMN15915.1"/>
    </source>
</evidence>
<dbReference type="GO" id="GO:0008194">
    <property type="term" value="F:UDP-glycosyltransferase activity"/>
    <property type="evidence" value="ECO:0007669"/>
    <property type="project" value="InterPro"/>
</dbReference>
<evidence type="ECO:0000313" key="14">
    <source>
        <dbReference type="EMBL" id="AMN16053.1"/>
    </source>
</evidence>
<dbReference type="CDD" id="cd03784">
    <property type="entry name" value="GT1_Gtf-like"/>
    <property type="match status" value="1"/>
</dbReference>
<reference evidence="8" key="3">
    <citation type="submission" date="2016-08" db="EMBL/GenBank/DDBJ databases">
        <authorList>
            <person name="Seilhamer J.J."/>
        </authorList>
    </citation>
    <scope>NUCLEOTIDE SEQUENCE</scope>
    <source>
        <strain evidence="8">AC53</strain>
        <strain evidence="14">AC53T4.1</strain>
        <strain evidence="15">AC53T4.2</strain>
    </source>
</reference>
<reference evidence="9" key="2">
    <citation type="journal article" date="2016" name="Genome Announc.">
        <title>Complete Genome Sequences of Seven Helicoverpa armigera SNPV-AC53-Derived Strains.</title>
        <authorList>
            <person name="Noune C."/>
            <person name="Hauxwell C."/>
        </authorList>
    </citation>
    <scope>NUCLEOTIDE SEQUENCE</scope>
    <source>
        <strain evidence="9">AC53C3</strain>
        <strain evidence="10">AC53C5</strain>
        <strain evidence="11">AC53C6</strain>
        <strain evidence="12">AC53C9</strain>
        <strain evidence="13">AC53T2</strain>
        <strain evidence="16">AC53T5</strain>
    </source>
</reference>
<dbReference type="EMBL" id="KU738903">
    <property type="protein sequence ID" value="AMN16191.1"/>
    <property type="molecule type" value="Genomic_DNA"/>
</dbReference>
<dbReference type="EMBL" id="KU738900">
    <property type="protein sequence ID" value="AMN15777.1"/>
    <property type="molecule type" value="Genomic_DNA"/>
</dbReference>
<dbReference type="InterPro" id="IPR016224">
    <property type="entry name" value="Ecdysteroid_UDP-Glc_Trfase"/>
</dbReference>
<evidence type="ECO:0000256" key="7">
    <source>
        <dbReference type="RuleBase" id="RU003718"/>
    </source>
</evidence>
<dbReference type="InterPro" id="IPR002213">
    <property type="entry name" value="UDP_glucos_trans"/>
</dbReference>
<dbReference type="InterPro" id="IPR050271">
    <property type="entry name" value="UDP-glycosyltransferase"/>
</dbReference>
<gene>
    <name evidence="8" type="ORF">HaSNPV-AC53_129</name>
</gene>
<dbReference type="EMBL" id="KU738897">
    <property type="protein sequence ID" value="AMN15363.1"/>
    <property type="molecule type" value="Genomic_DNA"/>
</dbReference>
<evidence type="ECO:0000313" key="12">
    <source>
        <dbReference type="EMBL" id="AMN15777.1"/>
    </source>
</evidence>
<evidence type="ECO:0000313" key="15">
    <source>
        <dbReference type="EMBL" id="AMN16191.1"/>
    </source>
</evidence>
<dbReference type="Gene3D" id="3.40.50.2000">
    <property type="entry name" value="Glycogen Phosphorylase B"/>
    <property type="match status" value="1"/>
</dbReference>
<comment type="function">
    <text evidence="6">Catalyzes the transfer of glucose from UDP-glucose to ecdysteroids which are insect molting hormones.</text>
</comment>
<dbReference type="SUPFAM" id="SSF53756">
    <property type="entry name" value="UDP-Glycosyltransferase/glycogen phosphorylase"/>
    <property type="match status" value="1"/>
</dbReference>
<evidence type="ECO:0000313" key="9">
    <source>
        <dbReference type="EMBL" id="AMN15363.1"/>
    </source>
</evidence>
<dbReference type="EMBL" id="KJ909666">
    <property type="protein sequence ID" value="AIG63170.1"/>
    <property type="molecule type" value="Genomic_DNA"/>
</dbReference>
<keyword evidence="4 6" id="KW-0808">Transferase</keyword>
<dbReference type="EMBL" id="KU738904">
    <property type="protein sequence ID" value="AMN16329.1"/>
    <property type="molecule type" value="Genomic_DNA"/>
</dbReference>
<keyword evidence="3 6" id="KW-0328">Glycosyltransferase</keyword>
<protein>
    <recommendedName>
        <fullName evidence="2 6">Ecdysteroid UDP-glucosyltransferase</fullName>
        <ecNumber evidence="6">2.4.1.-</ecNumber>
    </recommendedName>
</protein>
<comment type="similarity">
    <text evidence="1 6 7">Belongs to the UDP-glycosyltransferase family.</text>
</comment>
<proteinExistence type="inferred from homology"/>
<dbReference type="EMBL" id="KU738898">
    <property type="protein sequence ID" value="AMN15501.1"/>
    <property type="molecule type" value="Genomic_DNA"/>
</dbReference>
<dbReference type="FunFam" id="3.40.50.2000:FF:000021">
    <property type="entry name" value="UDP-glucuronosyltransferase"/>
    <property type="match status" value="1"/>
</dbReference>
<dbReference type="EMBL" id="KU738902">
    <property type="protein sequence ID" value="AMN16053.1"/>
    <property type="molecule type" value="Genomic_DNA"/>
</dbReference>
<evidence type="ECO:0000256" key="4">
    <source>
        <dbReference type="ARBA" id="ARBA00022679"/>
    </source>
</evidence>
<organism evidence="8">
    <name type="scientific">Helicoverpa SNPV AC53</name>
    <dbReference type="NCBI Taxonomy" id="1569367"/>
    <lineage>
        <taxon>Viruses</taxon>
        <taxon>Viruses incertae sedis</taxon>
        <taxon>Naldaviricetes</taxon>
        <taxon>Lefavirales</taxon>
        <taxon>Baculoviridae</taxon>
        <taxon>Alphabaculovirus</taxon>
        <taxon>Alphabaculovirus helarmigerae</taxon>
    </lineage>
</organism>
<dbReference type="InterPro" id="IPR035595">
    <property type="entry name" value="UDP_glycos_trans_CS"/>
</dbReference>
<dbReference type="PROSITE" id="PS00375">
    <property type="entry name" value="UDPGT"/>
    <property type="match status" value="1"/>
</dbReference>
<name>A0A075TP55_9ABAC</name>
<evidence type="ECO:0000313" key="10">
    <source>
        <dbReference type="EMBL" id="AMN15501.1"/>
    </source>
</evidence>
<evidence type="ECO:0000256" key="3">
    <source>
        <dbReference type="ARBA" id="ARBA00022676"/>
    </source>
</evidence>
<evidence type="ECO:0000313" key="8">
    <source>
        <dbReference type="EMBL" id="AIG63170.1"/>
    </source>
</evidence>
<dbReference type="PANTHER" id="PTHR48043:SF145">
    <property type="entry name" value="FI06409P-RELATED"/>
    <property type="match status" value="1"/>
</dbReference>
<dbReference type="EC" id="2.4.1.-" evidence="6"/>